<feature type="transmembrane region" description="Helical" evidence="10">
    <location>
        <begin position="96"/>
        <end position="118"/>
    </location>
</feature>
<feature type="transmembrane region" description="Helical" evidence="10">
    <location>
        <begin position="12"/>
        <end position="34"/>
    </location>
</feature>
<dbReference type="RefSeq" id="WP_078755749.1">
    <property type="nucleotide sequence ID" value="NZ_FUWO01000007.1"/>
</dbReference>
<feature type="transmembrane region" description="Helical" evidence="10">
    <location>
        <begin position="138"/>
        <end position="156"/>
    </location>
</feature>
<dbReference type="InterPro" id="IPR048279">
    <property type="entry name" value="MdtK-like"/>
</dbReference>
<evidence type="ECO:0000313" key="12">
    <source>
        <dbReference type="Proteomes" id="UP000189941"/>
    </source>
</evidence>
<dbReference type="GO" id="GO:0042910">
    <property type="term" value="F:xenobiotic transmembrane transporter activity"/>
    <property type="evidence" value="ECO:0007669"/>
    <property type="project" value="InterPro"/>
</dbReference>
<keyword evidence="4" id="KW-0813">Transport</keyword>
<dbReference type="PIRSF" id="PIRSF006603">
    <property type="entry name" value="DinF"/>
    <property type="match status" value="1"/>
</dbReference>
<reference evidence="12" key="1">
    <citation type="submission" date="2017-02" db="EMBL/GenBank/DDBJ databases">
        <authorList>
            <person name="Varghese N."/>
            <person name="Submissions S."/>
        </authorList>
    </citation>
    <scope>NUCLEOTIDE SEQUENCE [LARGE SCALE GENOMIC DNA]</scope>
    <source>
        <strain evidence="12">DSM 15739</strain>
    </source>
</reference>
<dbReference type="InterPro" id="IPR045070">
    <property type="entry name" value="MATE_MepA-like"/>
</dbReference>
<accession>A0A1T4L798</accession>
<evidence type="ECO:0000256" key="8">
    <source>
        <dbReference type="ARBA" id="ARBA00023136"/>
    </source>
</evidence>
<evidence type="ECO:0000256" key="2">
    <source>
        <dbReference type="ARBA" id="ARBA00008417"/>
    </source>
</evidence>
<feature type="transmembrane region" description="Helical" evidence="10">
    <location>
        <begin position="419"/>
        <end position="439"/>
    </location>
</feature>
<dbReference type="STRING" id="1121925.SAMN02746011_00978"/>
<evidence type="ECO:0000256" key="6">
    <source>
        <dbReference type="ARBA" id="ARBA00022692"/>
    </source>
</evidence>
<keyword evidence="7 10" id="KW-1133">Transmembrane helix</keyword>
<feature type="transmembrane region" description="Helical" evidence="10">
    <location>
        <begin position="393"/>
        <end position="413"/>
    </location>
</feature>
<evidence type="ECO:0000256" key="3">
    <source>
        <dbReference type="ARBA" id="ARBA00022106"/>
    </source>
</evidence>
<sequence length="457" mass="50130">MQERNRRLGTAPIGQLLVQFSIPAIIGMVVNALYNIIDRIFIGNAPDLGANGLAGITIGFPIMILQLSIGLLFGVGGATLFSIRLGERNEKGATQALNTAFVLLISSGALFMMIGTMFLEPLLVLFGASETVLPYSAAYMRVIYFGSIFQILGLGMNNFLRADGQPKLAMMTMFFGAGTNIILDPIFIFGLKMGMAGAAWATIISQFISMSWTLFYFMNPKNTHHIRLNQLKWNWQDVLNIMVLGMPNFLTNIGSSILNLTLNKTLLIYGGDIAVSGMGIVNSITTFLVMPVIGINQGVQPIVSFNFGAKQYSRIITAEKLAIMAATVITTGGWILTRLFPELIIGLFNKSPELMAFTKPALHAWLLCLPVVGFQILGANFFQAIGSSKKAMFLTLTRQLIFLIPAIIIFSQLWGLQGIVYAAPFADVLAFIITAYTFYNGIQYLKHRPNSKFEEVL</sequence>
<dbReference type="CDD" id="cd13143">
    <property type="entry name" value="MATE_MepA_like"/>
    <property type="match status" value="1"/>
</dbReference>
<keyword evidence="12" id="KW-1185">Reference proteome</keyword>
<evidence type="ECO:0000256" key="5">
    <source>
        <dbReference type="ARBA" id="ARBA00022475"/>
    </source>
</evidence>
<evidence type="ECO:0000256" key="4">
    <source>
        <dbReference type="ARBA" id="ARBA00022448"/>
    </source>
</evidence>
<comment type="similarity">
    <text evidence="2">Belongs to the multi antimicrobial extrusion (MATE) (TC 2.A.66.1) family. MepA subfamily.</text>
</comment>
<keyword evidence="5" id="KW-1003">Cell membrane</keyword>
<feature type="transmembrane region" description="Helical" evidence="10">
    <location>
        <begin position="54"/>
        <end position="75"/>
    </location>
</feature>
<dbReference type="InterPro" id="IPR002528">
    <property type="entry name" value="MATE_fam"/>
</dbReference>
<dbReference type="NCBIfam" id="TIGR00797">
    <property type="entry name" value="matE"/>
    <property type="match status" value="1"/>
</dbReference>
<evidence type="ECO:0000256" key="7">
    <source>
        <dbReference type="ARBA" id="ARBA00022989"/>
    </source>
</evidence>
<dbReference type="PANTHER" id="PTHR43823:SF3">
    <property type="entry name" value="MULTIDRUG EXPORT PROTEIN MEPA"/>
    <property type="match status" value="1"/>
</dbReference>
<dbReference type="OrthoDB" id="9811110at2"/>
<feature type="transmembrane region" description="Helical" evidence="10">
    <location>
        <begin position="321"/>
        <end position="341"/>
    </location>
</feature>
<evidence type="ECO:0000256" key="9">
    <source>
        <dbReference type="ARBA" id="ARBA00023251"/>
    </source>
</evidence>
<dbReference type="GO" id="GO:0046677">
    <property type="term" value="P:response to antibiotic"/>
    <property type="evidence" value="ECO:0007669"/>
    <property type="project" value="UniProtKB-KW"/>
</dbReference>
<dbReference type="GO" id="GO:0015297">
    <property type="term" value="F:antiporter activity"/>
    <property type="evidence" value="ECO:0007669"/>
    <property type="project" value="InterPro"/>
</dbReference>
<feature type="transmembrane region" description="Helical" evidence="10">
    <location>
        <begin position="238"/>
        <end position="260"/>
    </location>
</feature>
<organism evidence="11 12">
    <name type="scientific">Globicatella sulfidifaciens DSM 15739</name>
    <dbReference type="NCBI Taxonomy" id="1121925"/>
    <lineage>
        <taxon>Bacteria</taxon>
        <taxon>Bacillati</taxon>
        <taxon>Bacillota</taxon>
        <taxon>Bacilli</taxon>
        <taxon>Lactobacillales</taxon>
        <taxon>Aerococcaceae</taxon>
        <taxon>Globicatella</taxon>
    </lineage>
</organism>
<dbReference type="Proteomes" id="UP000189941">
    <property type="component" value="Unassembled WGS sequence"/>
</dbReference>
<comment type="subcellular location">
    <subcellularLocation>
        <location evidence="1">Cell membrane</location>
        <topology evidence="1">Multi-pass membrane protein</topology>
    </subcellularLocation>
</comment>
<keyword evidence="9" id="KW-0046">Antibiotic resistance</keyword>
<dbReference type="Pfam" id="PF01554">
    <property type="entry name" value="MatE"/>
    <property type="match status" value="2"/>
</dbReference>
<evidence type="ECO:0000313" key="11">
    <source>
        <dbReference type="EMBL" id="SJZ50582.1"/>
    </source>
</evidence>
<gene>
    <name evidence="11" type="ORF">SAMN02746011_00978</name>
</gene>
<dbReference type="GO" id="GO:0005886">
    <property type="term" value="C:plasma membrane"/>
    <property type="evidence" value="ECO:0007669"/>
    <property type="project" value="UniProtKB-SubCell"/>
</dbReference>
<protein>
    <recommendedName>
        <fullName evidence="3">Multidrug export protein MepA</fullName>
    </recommendedName>
</protein>
<keyword evidence="6 10" id="KW-0812">Transmembrane</keyword>
<dbReference type="InterPro" id="IPR051327">
    <property type="entry name" value="MATE_MepA_subfamily"/>
</dbReference>
<dbReference type="EMBL" id="FUWO01000007">
    <property type="protein sequence ID" value="SJZ50582.1"/>
    <property type="molecule type" value="Genomic_DNA"/>
</dbReference>
<name>A0A1T4L798_9LACT</name>
<proteinExistence type="inferred from homology"/>
<feature type="transmembrane region" description="Helical" evidence="10">
    <location>
        <begin position="197"/>
        <end position="217"/>
    </location>
</feature>
<dbReference type="PANTHER" id="PTHR43823">
    <property type="entry name" value="SPORULATION PROTEIN YKVU"/>
    <property type="match status" value="1"/>
</dbReference>
<evidence type="ECO:0000256" key="10">
    <source>
        <dbReference type="SAM" id="Phobius"/>
    </source>
</evidence>
<feature type="transmembrane region" description="Helical" evidence="10">
    <location>
        <begin position="266"/>
        <end position="290"/>
    </location>
</feature>
<evidence type="ECO:0000256" key="1">
    <source>
        <dbReference type="ARBA" id="ARBA00004651"/>
    </source>
</evidence>
<feature type="transmembrane region" description="Helical" evidence="10">
    <location>
        <begin position="361"/>
        <end position="381"/>
    </location>
</feature>
<keyword evidence="8 10" id="KW-0472">Membrane</keyword>
<feature type="transmembrane region" description="Helical" evidence="10">
    <location>
        <begin position="168"/>
        <end position="191"/>
    </location>
</feature>
<dbReference type="AlphaFoldDB" id="A0A1T4L798"/>